<keyword evidence="8" id="KW-1185">Reference proteome</keyword>
<dbReference type="InterPro" id="IPR020889">
    <property type="entry name" value="LipoPS_assembly_LptD"/>
</dbReference>
<comment type="similarity">
    <text evidence="4">Belongs to the LptD family.</text>
</comment>
<organism evidence="7 8">
    <name type="scientific">Thalassolituus maritimus</name>
    <dbReference type="NCBI Taxonomy" id="484498"/>
    <lineage>
        <taxon>Bacteria</taxon>
        <taxon>Pseudomonadati</taxon>
        <taxon>Pseudomonadota</taxon>
        <taxon>Gammaproteobacteria</taxon>
        <taxon>Oceanospirillales</taxon>
        <taxon>Oceanospirillaceae</taxon>
        <taxon>Thalassolituus</taxon>
    </lineage>
</organism>
<evidence type="ECO:0000259" key="5">
    <source>
        <dbReference type="Pfam" id="PF03968"/>
    </source>
</evidence>
<accession>A0ABQ0A194</accession>
<dbReference type="InterPro" id="IPR005653">
    <property type="entry name" value="OstA-like_N"/>
</dbReference>
<name>A0ABQ0A194_9GAMM</name>
<dbReference type="EMBL" id="BAABWH010000005">
    <property type="protein sequence ID" value="GAA6146154.1"/>
    <property type="molecule type" value="Genomic_DNA"/>
</dbReference>
<dbReference type="Proteomes" id="UP001481413">
    <property type="component" value="Unassembled WGS sequence"/>
</dbReference>
<comment type="subcellular location">
    <subcellularLocation>
        <location evidence="4">Cell outer membrane</location>
    </subcellularLocation>
</comment>
<evidence type="ECO:0000259" key="6">
    <source>
        <dbReference type="Pfam" id="PF04453"/>
    </source>
</evidence>
<dbReference type="InterPro" id="IPR050218">
    <property type="entry name" value="LptD"/>
</dbReference>
<dbReference type="PANTHER" id="PTHR30189">
    <property type="entry name" value="LPS-ASSEMBLY PROTEIN"/>
    <property type="match status" value="1"/>
</dbReference>
<feature type="domain" description="Organic solvent tolerance-like N-terminal" evidence="5">
    <location>
        <begin position="18"/>
        <end position="148"/>
    </location>
</feature>
<dbReference type="Gene3D" id="2.60.450.10">
    <property type="entry name" value="Lipopolysaccharide (LPS) transport protein A like domain"/>
    <property type="match status" value="1"/>
</dbReference>
<keyword evidence="2 4" id="KW-0472">Membrane</keyword>
<evidence type="ECO:0000256" key="4">
    <source>
        <dbReference type="HAMAP-Rule" id="MF_01411"/>
    </source>
</evidence>
<reference evidence="7 8" key="1">
    <citation type="submission" date="2024-04" db="EMBL/GenBank/DDBJ databases">
        <title>Draft genome sequence of Thalassolituus maritimus NBRC 116585.</title>
        <authorList>
            <person name="Miyakawa T."/>
            <person name="Kusuya Y."/>
            <person name="Miura T."/>
        </authorList>
    </citation>
    <scope>NUCLEOTIDE SEQUENCE [LARGE SCALE GENOMIC DNA]</scope>
    <source>
        <strain evidence="7 8">5NW40-0001</strain>
    </source>
</reference>
<proteinExistence type="inferred from homology"/>
<dbReference type="HAMAP" id="MF_01411">
    <property type="entry name" value="LPS_assembly_LptD"/>
    <property type="match status" value="1"/>
</dbReference>
<evidence type="ECO:0000313" key="7">
    <source>
        <dbReference type="EMBL" id="GAA6146154.1"/>
    </source>
</evidence>
<dbReference type="Pfam" id="PF04453">
    <property type="entry name" value="LptD"/>
    <property type="match status" value="1"/>
</dbReference>
<dbReference type="Pfam" id="PF03968">
    <property type="entry name" value="LptD_N"/>
    <property type="match status" value="1"/>
</dbReference>
<sequence>MYLVATPQTLDSDRIEAEADEGTLTRAGAITLEGDVVFQRYDQLLRADYAQWYPEQRKANLEGHVSITTPGMTLGGEEATIDDNAGTIELNRSAWVIAERHLRGTAEQLASPENEILTMQGATLTFCEPGQNDWDIAASELTLDQAAGFGTAWHTRLRVGEVPVLYLPYYRFPIDDRRLTGFLDPSLSINGMGQAEDIQIPFYLNIAPNFDATITAHHVLDHGLLWENQLRHKSELLGDGELNYGILGNDEQTGEERSLVNYSQSGNWGKRWSHELLYNNVSDDDYFSDMNPSASVYRSSHLPRRGRISYTTNPFKASVLAESFQTTDEDISLSNRPYRRLPQVSLSYEPSTYGLLNVEQTLQVTRFNRESSAIINDSQQTLSGRAALNGDRVVSDTRIAYPMTQPYGFFTPALDYRYRQYHLYDAEPTGDDETPSFGAPRLTLDGGLFFERETRLLGTDYIQTLEPRLLYAYSPYRADQQDIPAFDTKATSVTYSSLFTGDRFTGSDRLADLNQISTGVTTRYIRDDGFEQFRAGVGQIWYFRDREVTIDESDDEYLQRHSSSTLGEAEWNPTTDWTVFSFLEWDSHDDYLRQQRYGIRFRDNENHMLSISSTQNESRDPDSESSYNTHQVDASAFWAINDRWALFGRQLRDLKDYEINEPKPVDPVLESLAGFEYQNCCWRAQFTYRESSPRSSGEFTTDKRYGFMLSIQLKGLTTLGSGTDTLLSESIYGYSRRQYHDY</sequence>
<comment type="function">
    <text evidence="4">Together with LptE, is involved in the assembly of lipopolysaccharide (LPS) at the surface of the outer membrane.</text>
</comment>
<dbReference type="PANTHER" id="PTHR30189:SF1">
    <property type="entry name" value="LPS-ASSEMBLY PROTEIN LPTD"/>
    <property type="match status" value="1"/>
</dbReference>
<protein>
    <recommendedName>
        <fullName evidence="4">LPS-assembly protein LptD</fullName>
    </recommendedName>
</protein>
<evidence type="ECO:0000256" key="1">
    <source>
        <dbReference type="ARBA" id="ARBA00022729"/>
    </source>
</evidence>
<evidence type="ECO:0000313" key="8">
    <source>
        <dbReference type="Proteomes" id="UP001481413"/>
    </source>
</evidence>
<comment type="subunit">
    <text evidence="4">Component of the lipopolysaccharide transport and assembly complex. Interacts with LptE and LptA.</text>
</comment>
<keyword evidence="3 4" id="KW-0998">Cell outer membrane</keyword>
<feature type="domain" description="LptD C-terminal" evidence="6">
    <location>
        <begin position="256"/>
        <end position="644"/>
    </location>
</feature>
<evidence type="ECO:0000256" key="2">
    <source>
        <dbReference type="ARBA" id="ARBA00023136"/>
    </source>
</evidence>
<keyword evidence="1 4" id="KW-0732">Signal</keyword>
<dbReference type="InterPro" id="IPR007543">
    <property type="entry name" value="LptD_C"/>
</dbReference>
<gene>
    <name evidence="4" type="primary">lptD</name>
    <name evidence="7" type="ORF">NBRC116585_22720</name>
</gene>
<comment type="caution">
    <text evidence="4">Lacks conserved residue(s) required for the propagation of feature annotation.</text>
</comment>
<evidence type="ECO:0000256" key="3">
    <source>
        <dbReference type="ARBA" id="ARBA00023237"/>
    </source>
</evidence>
<comment type="caution">
    <text evidence="7">The sequence shown here is derived from an EMBL/GenBank/DDBJ whole genome shotgun (WGS) entry which is preliminary data.</text>
</comment>